<dbReference type="Proteomes" id="UP000235672">
    <property type="component" value="Unassembled WGS sequence"/>
</dbReference>
<sequence length="66" mass="7496">MHVPWKPMAQIRAESNLTSYSYRFNVVPNGVSYSFGADNLQEVAFFKNNVEGVGLVQKRDQDLFAN</sequence>
<accession>A0A2J6PD58</accession>
<evidence type="ECO:0000313" key="2">
    <source>
        <dbReference type="Proteomes" id="UP000235672"/>
    </source>
</evidence>
<protein>
    <submittedName>
        <fullName evidence="1">Uncharacterized protein</fullName>
    </submittedName>
</protein>
<gene>
    <name evidence="1" type="ORF">NA56DRAFT_719232</name>
</gene>
<keyword evidence="2" id="KW-1185">Reference proteome</keyword>
<dbReference type="EMBL" id="KZ613616">
    <property type="protein sequence ID" value="PMD11943.1"/>
    <property type="molecule type" value="Genomic_DNA"/>
</dbReference>
<name>A0A2J6PD58_9HELO</name>
<organism evidence="1 2">
    <name type="scientific">Hyaloscypha hepaticicola</name>
    <dbReference type="NCBI Taxonomy" id="2082293"/>
    <lineage>
        <taxon>Eukaryota</taxon>
        <taxon>Fungi</taxon>
        <taxon>Dikarya</taxon>
        <taxon>Ascomycota</taxon>
        <taxon>Pezizomycotina</taxon>
        <taxon>Leotiomycetes</taxon>
        <taxon>Helotiales</taxon>
        <taxon>Hyaloscyphaceae</taxon>
        <taxon>Hyaloscypha</taxon>
    </lineage>
</organism>
<proteinExistence type="predicted"/>
<reference evidence="1 2" key="1">
    <citation type="submission" date="2016-05" db="EMBL/GenBank/DDBJ databases">
        <title>A degradative enzymes factory behind the ericoid mycorrhizal symbiosis.</title>
        <authorList>
            <consortium name="DOE Joint Genome Institute"/>
            <person name="Martino E."/>
            <person name="Morin E."/>
            <person name="Grelet G."/>
            <person name="Kuo A."/>
            <person name="Kohler A."/>
            <person name="Daghino S."/>
            <person name="Barry K."/>
            <person name="Choi C."/>
            <person name="Cichocki N."/>
            <person name="Clum A."/>
            <person name="Copeland A."/>
            <person name="Hainaut M."/>
            <person name="Haridas S."/>
            <person name="Labutti K."/>
            <person name="Lindquist E."/>
            <person name="Lipzen A."/>
            <person name="Khouja H.-R."/>
            <person name="Murat C."/>
            <person name="Ohm R."/>
            <person name="Olson A."/>
            <person name="Spatafora J."/>
            <person name="Veneault-Fourrey C."/>
            <person name="Henrissat B."/>
            <person name="Grigoriev I."/>
            <person name="Martin F."/>
            <person name="Perotto S."/>
        </authorList>
    </citation>
    <scope>NUCLEOTIDE SEQUENCE [LARGE SCALE GENOMIC DNA]</scope>
    <source>
        <strain evidence="1 2">UAMH 7357</strain>
    </source>
</reference>
<dbReference type="OrthoDB" id="408631at2759"/>
<evidence type="ECO:0000313" key="1">
    <source>
        <dbReference type="EMBL" id="PMD11943.1"/>
    </source>
</evidence>
<dbReference type="AlphaFoldDB" id="A0A2J6PD58"/>